<dbReference type="STRING" id="1121326.CLMAG_30870"/>
<sequence>MAQKFDYLKSEAELRKILDELYNISKLATLEGKRPSVRGLVEIMTSEITIVTAIHNIKSNKGSKTPGIDSKTMQKDYLEKPYKWVIGDIQSAFVKFTPQKIKREYIDKPGKLEKRPLGIPSIRDRIVQECIRIVLEPILEAQFFNHSYGFRPMRDAQMATQRLTDLVHKTGYYWVVEGDISKCFDKINHGILLKRLYHMGVKDRRILQIIKAMLKAGIVGECEINEDGTQQGSIISPLLSNAYMDMFDEWLAKQWENKSTKFKYSIQWGKMAALRERTNLIPAYLVRYADDFCVITNSREHAEFLKNKIQEFLYNDMKLNLSNEKTLITDIRKDYIHFLGYEYKVVKGKAKKGYSTRTMPDRDRLKSKVDSICEDIKNIHIHSSREQVIHNINLTNSKIRGLINYYSNCSWVNVTMQKFAHRISTVASGRLREYKGRWIPADETQNLSNIHKDYKQKIPAIRYGDIYIGVTNLAFCKWERIFQKNQKENPFTEEGRQIYFKRTKKKWQNARLEEILTEKTSMLIGNGMTDKDYNFEYYMNRAYALNRDKVKCRCCGKWLYTGTVYIHRINPNLPINKINKVSNLASMDKDCFELVKNATANINHLEIKTRKKIESFRKRLGNSHGKNSCIDGTPYDGKLSRTV</sequence>
<reference evidence="2 3" key="1">
    <citation type="submission" date="2016-04" db="EMBL/GenBank/DDBJ databases">
        <title>Genome sequence of Clostridium magnum DSM 2767.</title>
        <authorList>
            <person name="Poehlein A."/>
            <person name="Uhlig R."/>
            <person name="Fischer R."/>
            <person name="Bahl H."/>
            <person name="Daniel R."/>
        </authorList>
    </citation>
    <scope>NUCLEOTIDE SEQUENCE [LARGE SCALE GENOMIC DNA]</scope>
    <source>
        <strain evidence="2 3">DSM 2767</strain>
    </source>
</reference>
<gene>
    <name evidence="2" type="primary">ltrA_1</name>
    <name evidence="2" type="ORF">CLMAG_30870</name>
</gene>
<protein>
    <submittedName>
        <fullName evidence="2">Group II intron-encoded protein LtrA</fullName>
    </submittedName>
</protein>
<evidence type="ECO:0000313" key="2">
    <source>
        <dbReference type="EMBL" id="KZL91328.1"/>
    </source>
</evidence>
<dbReference type="InterPro" id="IPR043502">
    <property type="entry name" value="DNA/RNA_pol_sf"/>
</dbReference>
<feature type="domain" description="Reverse transcriptase" evidence="1">
    <location>
        <begin position="87"/>
        <end position="343"/>
    </location>
</feature>
<name>A0A161WWI8_9CLOT</name>
<evidence type="ECO:0000313" key="3">
    <source>
        <dbReference type="Proteomes" id="UP000076603"/>
    </source>
</evidence>
<dbReference type="InterPro" id="IPR051083">
    <property type="entry name" value="GrpII_Intron_Splice-Mob/Def"/>
</dbReference>
<dbReference type="PATRIC" id="fig|1121326.3.peg.3113"/>
<proteinExistence type="predicted"/>
<dbReference type="AlphaFoldDB" id="A0A161WWI8"/>
<dbReference type="PANTHER" id="PTHR34047:SF8">
    <property type="entry name" value="PROTEIN YKFC"/>
    <property type="match status" value="1"/>
</dbReference>
<dbReference type="InterPro" id="IPR000477">
    <property type="entry name" value="RT_dom"/>
</dbReference>
<dbReference type="Proteomes" id="UP000076603">
    <property type="component" value="Unassembled WGS sequence"/>
</dbReference>
<dbReference type="PANTHER" id="PTHR34047">
    <property type="entry name" value="NUCLEAR INTRON MATURASE 1, MITOCHONDRIAL-RELATED"/>
    <property type="match status" value="1"/>
</dbReference>
<comment type="caution">
    <text evidence="2">The sequence shown here is derived from an EMBL/GenBank/DDBJ whole genome shotgun (WGS) entry which is preliminary data.</text>
</comment>
<dbReference type="PROSITE" id="PS50878">
    <property type="entry name" value="RT_POL"/>
    <property type="match status" value="1"/>
</dbReference>
<dbReference type="Pfam" id="PF00078">
    <property type="entry name" value="RVT_1"/>
    <property type="match status" value="1"/>
</dbReference>
<accession>A0A161WWI8</accession>
<dbReference type="SUPFAM" id="SSF56672">
    <property type="entry name" value="DNA/RNA polymerases"/>
    <property type="match status" value="1"/>
</dbReference>
<dbReference type="EMBL" id="LWAE01000003">
    <property type="protein sequence ID" value="KZL91328.1"/>
    <property type="molecule type" value="Genomic_DNA"/>
</dbReference>
<dbReference type="OrthoDB" id="9793236at2"/>
<dbReference type="RefSeq" id="WP_066623902.1">
    <property type="nucleotide sequence ID" value="NZ_FQXL01000008.1"/>
</dbReference>
<evidence type="ECO:0000259" key="1">
    <source>
        <dbReference type="PROSITE" id="PS50878"/>
    </source>
</evidence>
<dbReference type="CDD" id="cd01651">
    <property type="entry name" value="RT_G2_intron"/>
    <property type="match status" value="1"/>
</dbReference>
<keyword evidence="3" id="KW-1185">Reference proteome</keyword>
<organism evidence="2 3">
    <name type="scientific">Clostridium magnum DSM 2767</name>
    <dbReference type="NCBI Taxonomy" id="1121326"/>
    <lineage>
        <taxon>Bacteria</taxon>
        <taxon>Bacillati</taxon>
        <taxon>Bacillota</taxon>
        <taxon>Clostridia</taxon>
        <taxon>Eubacteriales</taxon>
        <taxon>Clostridiaceae</taxon>
        <taxon>Clostridium</taxon>
    </lineage>
</organism>